<dbReference type="EMBL" id="PYGE01000012">
    <property type="protein sequence ID" value="PSL01909.1"/>
    <property type="molecule type" value="Genomic_DNA"/>
</dbReference>
<evidence type="ECO:0000256" key="1">
    <source>
        <dbReference type="SAM" id="Phobius"/>
    </source>
</evidence>
<proteinExistence type="predicted"/>
<dbReference type="Pfam" id="PF03372">
    <property type="entry name" value="Exo_endo_phos"/>
    <property type="match status" value="1"/>
</dbReference>
<dbReference type="SUPFAM" id="SSF56219">
    <property type="entry name" value="DNase I-like"/>
    <property type="match status" value="1"/>
</dbReference>
<dbReference type="OrthoDB" id="2340043at2"/>
<dbReference type="InterPro" id="IPR005135">
    <property type="entry name" value="Endo/exonuclease/phosphatase"/>
</dbReference>
<comment type="caution">
    <text evidence="3">The sequence shown here is derived from an EMBL/GenBank/DDBJ whole genome shotgun (WGS) entry which is preliminary data.</text>
</comment>
<dbReference type="RefSeq" id="WP_106538362.1">
    <property type="nucleotide sequence ID" value="NZ_PYGE01000012.1"/>
</dbReference>
<keyword evidence="1" id="KW-0812">Transmembrane</keyword>
<dbReference type="GO" id="GO:0004527">
    <property type="term" value="F:exonuclease activity"/>
    <property type="evidence" value="ECO:0007669"/>
    <property type="project" value="UniProtKB-KW"/>
</dbReference>
<keyword evidence="1" id="KW-0472">Membrane</keyword>
<feature type="transmembrane region" description="Helical" evidence="1">
    <location>
        <begin position="70"/>
        <end position="91"/>
    </location>
</feature>
<evidence type="ECO:0000313" key="4">
    <source>
        <dbReference type="Proteomes" id="UP000243528"/>
    </source>
</evidence>
<reference evidence="3 4" key="1">
    <citation type="submission" date="2018-03" db="EMBL/GenBank/DDBJ databases">
        <title>Genomic Encyclopedia of Archaeal and Bacterial Type Strains, Phase II (KMG-II): from individual species to whole genera.</title>
        <authorList>
            <person name="Goeker M."/>
        </authorList>
    </citation>
    <scope>NUCLEOTIDE SEQUENCE [LARGE SCALE GENOMIC DNA]</scope>
    <source>
        <strain evidence="3 4">DSM 45211</strain>
    </source>
</reference>
<dbReference type="AlphaFoldDB" id="A0A2P8DXF7"/>
<feature type="transmembrane region" description="Helical" evidence="1">
    <location>
        <begin position="37"/>
        <end position="58"/>
    </location>
</feature>
<protein>
    <submittedName>
        <fullName evidence="3">Endonuclease/exonuclease/phosphatase (EEP) superfamily protein YafD</fullName>
    </submittedName>
</protein>
<dbReference type="GO" id="GO:0004519">
    <property type="term" value="F:endonuclease activity"/>
    <property type="evidence" value="ECO:0007669"/>
    <property type="project" value="UniProtKB-KW"/>
</dbReference>
<name>A0A2P8DXF7_9ACTN</name>
<gene>
    <name evidence="3" type="ORF">CLV30_112149</name>
</gene>
<evidence type="ECO:0000313" key="3">
    <source>
        <dbReference type="EMBL" id="PSL01909.1"/>
    </source>
</evidence>
<keyword evidence="1" id="KW-1133">Transmembrane helix</keyword>
<keyword evidence="4" id="KW-1185">Reference proteome</keyword>
<dbReference type="Gene3D" id="3.60.10.10">
    <property type="entry name" value="Endonuclease/exonuclease/phosphatase"/>
    <property type="match status" value="1"/>
</dbReference>
<feature type="domain" description="Endonuclease/exonuclease/phosphatase" evidence="2">
    <location>
        <begin position="110"/>
        <end position="314"/>
    </location>
</feature>
<keyword evidence="3" id="KW-0269">Exonuclease</keyword>
<organism evidence="3 4">
    <name type="scientific">Haloactinopolyspora alba</name>
    <dbReference type="NCBI Taxonomy" id="648780"/>
    <lineage>
        <taxon>Bacteria</taxon>
        <taxon>Bacillati</taxon>
        <taxon>Actinomycetota</taxon>
        <taxon>Actinomycetes</taxon>
        <taxon>Jiangellales</taxon>
        <taxon>Jiangellaceae</taxon>
        <taxon>Haloactinopolyspora</taxon>
    </lineage>
</organism>
<dbReference type="InterPro" id="IPR036691">
    <property type="entry name" value="Endo/exonu/phosph_ase_sf"/>
</dbReference>
<keyword evidence="3" id="KW-0255">Endonuclease</keyword>
<evidence type="ECO:0000259" key="2">
    <source>
        <dbReference type="Pfam" id="PF03372"/>
    </source>
</evidence>
<keyword evidence="3" id="KW-0378">Hydrolase</keyword>
<keyword evidence="3" id="KW-0540">Nuclease</keyword>
<sequence length="325" mass="33836">MTSRVAGCVVAGVLSAVVALAAVWPRALGLADRYGPAQVVAMRGVVVLAGLVLLAALLATARWWRRSRPYVLTLAAVTGVATACSAVILLVRGPADDPLDAAARGDLTVLTFNTLHDGVAPDAIAALIDEHAADVVVLPETSRATTREAARIAGGFQVFHHTVDSITSATGLLVADRLGRYEPLVPHPGGALGSFTVRPRAADGVPITAVHAYPPASGAMQLWRTDTAWAVRACRQARGGIVAGDLNATVDHPALADAEPCVDAAAARDAAATGTWPADLPRWLGAPIDHVLVDARTWRVEAFHVLDARGGSDHRPVVAVLQRRP</sequence>
<accession>A0A2P8DXF7</accession>
<dbReference type="Proteomes" id="UP000243528">
    <property type="component" value="Unassembled WGS sequence"/>
</dbReference>